<comment type="caution">
    <text evidence="4">The sequence shown here is derived from an EMBL/GenBank/DDBJ whole genome shotgun (WGS) entry which is preliminary data.</text>
</comment>
<feature type="compositionally biased region" description="Polar residues" evidence="3">
    <location>
        <begin position="676"/>
        <end position="694"/>
    </location>
</feature>
<dbReference type="InterPro" id="IPR001611">
    <property type="entry name" value="Leu-rich_rpt"/>
</dbReference>
<feature type="compositionally biased region" description="Pro residues" evidence="3">
    <location>
        <begin position="740"/>
        <end position="755"/>
    </location>
</feature>
<dbReference type="PANTHER" id="PTHR47566">
    <property type="match status" value="1"/>
</dbReference>
<accession>A0A9W8AXE4</accession>
<feature type="compositionally biased region" description="Low complexity" evidence="3">
    <location>
        <begin position="615"/>
        <end position="626"/>
    </location>
</feature>
<evidence type="ECO:0000313" key="5">
    <source>
        <dbReference type="Proteomes" id="UP001151582"/>
    </source>
</evidence>
<dbReference type="Gene3D" id="3.80.10.10">
    <property type="entry name" value="Ribonuclease Inhibitor"/>
    <property type="match status" value="2"/>
</dbReference>
<feature type="compositionally biased region" description="Polar residues" evidence="3">
    <location>
        <begin position="540"/>
        <end position="550"/>
    </location>
</feature>
<dbReference type="PANTHER" id="PTHR47566:SF1">
    <property type="entry name" value="PROTEIN NUD1"/>
    <property type="match status" value="1"/>
</dbReference>
<reference evidence="4" key="1">
    <citation type="submission" date="2022-07" db="EMBL/GenBank/DDBJ databases">
        <title>Phylogenomic reconstructions and comparative analyses of Kickxellomycotina fungi.</title>
        <authorList>
            <person name="Reynolds N.K."/>
            <person name="Stajich J.E."/>
            <person name="Barry K."/>
            <person name="Grigoriev I.V."/>
            <person name="Crous P."/>
            <person name="Smith M.E."/>
        </authorList>
    </citation>
    <scope>NUCLEOTIDE SEQUENCE</scope>
    <source>
        <strain evidence="4">RSA 567</strain>
    </source>
</reference>
<proteinExistence type="predicted"/>
<evidence type="ECO:0000256" key="3">
    <source>
        <dbReference type="SAM" id="MobiDB-lite"/>
    </source>
</evidence>
<name>A0A9W8AXE4_9FUNG</name>
<dbReference type="PROSITE" id="PS51450">
    <property type="entry name" value="LRR"/>
    <property type="match status" value="3"/>
</dbReference>
<organism evidence="4 5">
    <name type="scientific">Dimargaris verticillata</name>
    <dbReference type="NCBI Taxonomy" id="2761393"/>
    <lineage>
        <taxon>Eukaryota</taxon>
        <taxon>Fungi</taxon>
        <taxon>Fungi incertae sedis</taxon>
        <taxon>Zoopagomycota</taxon>
        <taxon>Kickxellomycotina</taxon>
        <taxon>Dimargaritomycetes</taxon>
        <taxon>Dimargaritales</taxon>
        <taxon>Dimargaritaceae</taxon>
        <taxon>Dimargaris</taxon>
    </lineage>
</organism>
<dbReference type="AlphaFoldDB" id="A0A9W8AXE4"/>
<feature type="compositionally biased region" description="Low complexity" evidence="3">
    <location>
        <begin position="127"/>
        <end position="140"/>
    </location>
</feature>
<evidence type="ECO:0000313" key="4">
    <source>
        <dbReference type="EMBL" id="KAJ1973871.1"/>
    </source>
</evidence>
<gene>
    <name evidence="4" type="primary">NUD1</name>
    <name evidence="4" type="ORF">H4R34_004931</name>
</gene>
<dbReference type="InterPro" id="IPR032675">
    <property type="entry name" value="LRR_dom_sf"/>
</dbReference>
<protein>
    <submittedName>
        <fullName evidence="4">Leucine-rich repeat protein</fullName>
    </submittedName>
</protein>
<dbReference type="SMART" id="SM00369">
    <property type="entry name" value="LRR_TYP"/>
    <property type="match status" value="5"/>
</dbReference>
<feature type="region of interest" description="Disordered" evidence="3">
    <location>
        <begin position="341"/>
        <end position="485"/>
    </location>
</feature>
<feature type="region of interest" description="Disordered" evidence="3">
    <location>
        <begin position="812"/>
        <end position="833"/>
    </location>
</feature>
<dbReference type="InterPro" id="IPR052574">
    <property type="entry name" value="CDIRP"/>
</dbReference>
<dbReference type="GO" id="GO:0035591">
    <property type="term" value="F:signaling adaptor activity"/>
    <property type="evidence" value="ECO:0007669"/>
    <property type="project" value="TreeGrafter"/>
</dbReference>
<dbReference type="Proteomes" id="UP001151582">
    <property type="component" value="Unassembled WGS sequence"/>
</dbReference>
<evidence type="ECO:0000256" key="1">
    <source>
        <dbReference type="ARBA" id="ARBA00022614"/>
    </source>
</evidence>
<keyword evidence="1" id="KW-0433">Leucine-rich repeat</keyword>
<sequence>MPPRIRQIDQTPERPAPTPRWPSPSTTSSSVSDNPQSVVAYPTHDCPPTHAEAWKRVANGPQARDIFAPLYLEQIFAGQPPPQPTTADSLPLDSTDSVQPSSPPQRSNAGLGLVANGLSKPRDFDRGSGSSQATSATTAAPKDTVHANPGSTPVTPFPPPTTTTTASTSQFPLFDVQQLFQSRCNSTTQRNLLKFIDNLDPAHSTTASPPFLTSADATRFSTPRRVVFDNPLTTSVHRYPTQLSSSSWPSDPSDPNASSPADSQALAQPGASAFVKLPNKTANPPVPAATTSLRPPSGNPSSTRSKTATINQPSTASFPSNIDQLSSLNNSKFLSSTGSILPLKRSSAHQTTAQRGDRRQLGRPRHQSDPLSGSTGGYPPLTPYPVLPPSPTADSRAPLLQPRPHSQPLEDYPDQPSLNTTTREAVGVRAQHRRAGPHDAPLPFHPQGAEPPSSPLRQPKSTNANAARLSPKSLGPSSSPSPHPTVVAVNAAVTPTAITPAMHMITPRQLGQALPNRVGDMWFDQQNYRWVKVKKPGRAQENTTRPQTRLPSSAAPAAEIASQVSPPSLMGSEYGTPGSGNDSFPSLRRPDAPLSLPPSSNLLTPTPLEPPPPLSASSSNAGSPDPFQGIEDLPISDEDSHLCLNPRPPTHPLARQLSVQSEEEDTRAGQDASYHLSPTPSRTLQPTRVSQPTSPIAPDTTAPRTPHPLNTIPIAYDHDSLHVEYNSVSYSHHHEHQQPVPAPLPDTPRNIPPNRAPEVTSLTRHVLSVNSQSHRWRITPVHTSQQSTPGSAVTVPTVCSNQRQPFRDLSVTRQSTNQEAVPPTPKTTTGANAKSPAVVFPSVFVVPSGTQWDLSHRGLASLQAAQPYTATVEELDASNNLLESVDVPLPNLCQLNLANNRLRYLPPDTAFRWTHLEILDLSGNDLHSLDHLSGLRHLRQLIADRNTIASLAGLQHLPRLEVLSVAKNKLTMLDLCPDQMPRLQRLSAAHNTIERLDRVVDQLPALKFLDLDGNQLHCIHLD</sequence>
<keyword evidence="2" id="KW-0677">Repeat</keyword>
<dbReference type="Pfam" id="PF13855">
    <property type="entry name" value="LRR_8"/>
    <property type="match status" value="2"/>
</dbReference>
<dbReference type="SUPFAM" id="SSF52058">
    <property type="entry name" value="L domain-like"/>
    <property type="match status" value="1"/>
</dbReference>
<feature type="compositionally biased region" description="Low complexity" evidence="3">
    <location>
        <begin position="23"/>
        <end position="37"/>
    </location>
</feature>
<keyword evidence="5" id="KW-1185">Reference proteome</keyword>
<feature type="compositionally biased region" description="Low complexity" evidence="3">
    <location>
        <begin position="592"/>
        <end position="606"/>
    </location>
</feature>
<feature type="non-terminal residue" evidence="4">
    <location>
        <position position="1022"/>
    </location>
</feature>
<dbReference type="OrthoDB" id="7451790at2759"/>
<feature type="compositionally biased region" description="Polar residues" evidence="3">
    <location>
        <begin position="85"/>
        <end position="108"/>
    </location>
</feature>
<feature type="compositionally biased region" description="Low complexity" evidence="3">
    <location>
        <begin position="470"/>
        <end position="485"/>
    </location>
</feature>
<feature type="compositionally biased region" description="Polar residues" evidence="3">
    <location>
        <begin position="289"/>
        <end position="323"/>
    </location>
</feature>
<dbReference type="EMBL" id="JANBQB010000743">
    <property type="protein sequence ID" value="KAJ1973871.1"/>
    <property type="molecule type" value="Genomic_DNA"/>
</dbReference>
<feature type="region of interest" description="Disordered" evidence="3">
    <location>
        <begin position="730"/>
        <end position="757"/>
    </location>
</feature>
<feature type="compositionally biased region" description="Polar residues" evidence="3">
    <location>
        <begin position="455"/>
        <end position="465"/>
    </location>
</feature>
<dbReference type="InterPro" id="IPR003591">
    <property type="entry name" value="Leu-rich_rpt_typical-subtyp"/>
</dbReference>
<feature type="compositionally biased region" description="Pro residues" evidence="3">
    <location>
        <begin position="380"/>
        <end position="391"/>
    </location>
</feature>
<feature type="compositionally biased region" description="Low complexity" evidence="3">
    <location>
        <begin position="244"/>
        <end position="265"/>
    </location>
</feature>
<feature type="region of interest" description="Disordered" evidence="3">
    <location>
        <begin position="74"/>
        <end position="166"/>
    </location>
</feature>
<feature type="region of interest" description="Disordered" evidence="3">
    <location>
        <begin position="1"/>
        <end position="49"/>
    </location>
</feature>
<feature type="region of interest" description="Disordered" evidence="3">
    <location>
        <begin position="533"/>
        <end position="713"/>
    </location>
</feature>
<evidence type="ECO:0000256" key="2">
    <source>
        <dbReference type="ARBA" id="ARBA00022737"/>
    </source>
</evidence>
<feature type="region of interest" description="Disordered" evidence="3">
    <location>
        <begin position="238"/>
        <end position="323"/>
    </location>
</feature>